<sequence>MVESFSSSEDLGMIALTLRTGGEIWLAAASIYAVEKDPKEDFTAVKTMGEMLGVVETPRVIFDTIEAIQRNAAHRAERRAVEEFVDFITENEIDVEGVRDSAITLLESDARMKEIRKRGLAKNELMTKAEEDRIRAEQEAAYKRERLQELVKDLGLSPADTAEILGLQVASPRFDGGDVDPDSLTDDQLRQKLRNDGLDDASIENIIGYRHDNKIEDEFGSDLGDTLDQMRKRDGREGDRG</sequence>
<dbReference type="EMBL" id="MH183162">
    <property type="protein sequence ID" value="AWN07817.1"/>
    <property type="molecule type" value="Genomic_DNA"/>
</dbReference>
<accession>A0A2U8UUR6</accession>
<gene>
    <name evidence="2" type="primary">146</name>
    <name evidence="2" type="ORF">PBI_HENDRIX_146</name>
</gene>
<keyword evidence="3" id="KW-1185">Reference proteome</keyword>
<organism evidence="2 3">
    <name type="scientific">Microbacterium phage Hendrix</name>
    <dbReference type="NCBI Taxonomy" id="2182341"/>
    <lineage>
        <taxon>Viruses</taxon>
        <taxon>Duplodnaviria</taxon>
        <taxon>Heunggongvirae</taxon>
        <taxon>Uroviricota</taxon>
        <taxon>Caudoviricetes</taxon>
        <taxon>Rogerhendrixvirus</taxon>
        <taxon>Rogerhendrixvirus hendrix</taxon>
    </lineage>
</organism>
<evidence type="ECO:0000313" key="2">
    <source>
        <dbReference type="EMBL" id="AWN07817.1"/>
    </source>
</evidence>
<protein>
    <submittedName>
        <fullName evidence="2">Uncharacterized protein</fullName>
    </submittedName>
</protein>
<dbReference type="Proteomes" id="UP000247284">
    <property type="component" value="Segment"/>
</dbReference>
<reference evidence="3" key="1">
    <citation type="submission" date="2018-04" db="EMBL/GenBank/DDBJ databases">
        <authorList>
            <person name="Go L.Y."/>
            <person name="Mitchell J.A."/>
        </authorList>
    </citation>
    <scope>NUCLEOTIDE SEQUENCE [LARGE SCALE GENOMIC DNA]</scope>
</reference>
<evidence type="ECO:0000313" key="3">
    <source>
        <dbReference type="Proteomes" id="UP000247284"/>
    </source>
</evidence>
<dbReference type="GeneID" id="54992613"/>
<proteinExistence type="predicted"/>
<name>A0A2U8UUR6_9CAUD</name>
<feature type="region of interest" description="Disordered" evidence="1">
    <location>
        <begin position="214"/>
        <end position="241"/>
    </location>
</feature>
<feature type="compositionally biased region" description="Basic and acidic residues" evidence="1">
    <location>
        <begin position="228"/>
        <end position="241"/>
    </location>
</feature>
<evidence type="ECO:0000256" key="1">
    <source>
        <dbReference type="SAM" id="MobiDB-lite"/>
    </source>
</evidence>
<dbReference type="KEGG" id="vg:54992613"/>
<dbReference type="RefSeq" id="YP_009802085.1">
    <property type="nucleotide sequence ID" value="NC_047977.1"/>
</dbReference>